<evidence type="ECO:0000256" key="1">
    <source>
        <dbReference type="SAM" id="SignalP"/>
    </source>
</evidence>
<evidence type="ECO:0000313" key="2">
    <source>
        <dbReference type="EMBL" id="MBL6454321.1"/>
    </source>
</evidence>
<sequence>MRKLIPLLAAGALSLGAVLASPNQAAAQPMPAHWGYGGGHGGGYYAPPPPPPPYYGRPHWHRPYGGPPPWAYAPPPRPYWGGAGGYYRY</sequence>
<name>A0ABS1UXX2_9PROT</name>
<keyword evidence="1" id="KW-0732">Signal</keyword>
<dbReference type="RefSeq" id="WP_202824032.1">
    <property type="nucleotide sequence ID" value="NZ_JAEUXJ010000001.1"/>
</dbReference>
<proteinExistence type="predicted"/>
<organism evidence="2 3">
    <name type="scientific">Belnapia mucosa</name>
    <dbReference type="NCBI Taxonomy" id="2804532"/>
    <lineage>
        <taxon>Bacteria</taxon>
        <taxon>Pseudomonadati</taxon>
        <taxon>Pseudomonadota</taxon>
        <taxon>Alphaproteobacteria</taxon>
        <taxon>Acetobacterales</taxon>
        <taxon>Roseomonadaceae</taxon>
        <taxon>Belnapia</taxon>
    </lineage>
</organism>
<keyword evidence="3" id="KW-1185">Reference proteome</keyword>
<evidence type="ECO:0000313" key="3">
    <source>
        <dbReference type="Proteomes" id="UP000606490"/>
    </source>
</evidence>
<protein>
    <submittedName>
        <fullName evidence="2">Uncharacterized protein</fullName>
    </submittedName>
</protein>
<feature type="chain" id="PRO_5045092847" evidence="1">
    <location>
        <begin position="26"/>
        <end position="89"/>
    </location>
</feature>
<reference evidence="2 3" key="1">
    <citation type="submission" date="2021-01" db="EMBL/GenBank/DDBJ databases">
        <title>Belnapia mucosa sp. nov. and Belnapia arida sp. nov., isolated from the Tabernas Desert (Almeria, Spain).</title>
        <authorList>
            <person name="Molina-Menor E."/>
            <person name="Vidal-Verdu A."/>
            <person name="Calonge A."/>
            <person name="Satari L."/>
            <person name="Pereto Magraner J."/>
            <person name="Porcar Miralles M."/>
        </authorList>
    </citation>
    <scope>NUCLEOTIDE SEQUENCE [LARGE SCALE GENOMIC DNA]</scope>
    <source>
        <strain evidence="2 3">T6</strain>
    </source>
</reference>
<gene>
    <name evidence="2" type="ORF">JMJ55_03230</name>
</gene>
<accession>A0ABS1UXX2</accession>
<dbReference type="EMBL" id="JAEUXJ010000001">
    <property type="protein sequence ID" value="MBL6454321.1"/>
    <property type="molecule type" value="Genomic_DNA"/>
</dbReference>
<comment type="caution">
    <text evidence="2">The sequence shown here is derived from an EMBL/GenBank/DDBJ whole genome shotgun (WGS) entry which is preliminary data.</text>
</comment>
<dbReference type="Proteomes" id="UP000606490">
    <property type="component" value="Unassembled WGS sequence"/>
</dbReference>
<feature type="signal peptide" evidence="1">
    <location>
        <begin position="1"/>
        <end position="25"/>
    </location>
</feature>